<evidence type="ECO:0000313" key="1">
    <source>
        <dbReference type="EMBL" id="KAH6649254.1"/>
    </source>
</evidence>
<organism evidence="1 2">
    <name type="scientific">Chaetomium tenue</name>
    <dbReference type="NCBI Taxonomy" id="1854479"/>
    <lineage>
        <taxon>Eukaryota</taxon>
        <taxon>Fungi</taxon>
        <taxon>Dikarya</taxon>
        <taxon>Ascomycota</taxon>
        <taxon>Pezizomycotina</taxon>
        <taxon>Sordariomycetes</taxon>
        <taxon>Sordariomycetidae</taxon>
        <taxon>Sordariales</taxon>
        <taxon>Chaetomiaceae</taxon>
        <taxon>Chaetomium</taxon>
    </lineage>
</organism>
<protein>
    <submittedName>
        <fullName evidence="1">Uncharacterized protein</fullName>
    </submittedName>
</protein>
<dbReference type="EMBL" id="JAGIZQ010000001">
    <property type="protein sequence ID" value="KAH6649254.1"/>
    <property type="molecule type" value="Genomic_DNA"/>
</dbReference>
<name>A0ACB7PQD6_9PEZI</name>
<dbReference type="Proteomes" id="UP000724584">
    <property type="component" value="Unassembled WGS sequence"/>
</dbReference>
<evidence type="ECO:0000313" key="2">
    <source>
        <dbReference type="Proteomes" id="UP000724584"/>
    </source>
</evidence>
<gene>
    <name evidence="1" type="ORF">F5144DRAFT_552475</name>
</gene>
<reference evidence="1 2" key="1">
    <citation type="journal article" date="2021" name="Nat. Commun.">
        <title>Genetic determinants of endophytism in the Arabidopsis root mycobiome.</title>
        <authorList>
            <person name="Mesny F."/>
            <person name="Miyauchi S."/>
            <person name="Thiergart T."/>
            <person name="Pickel B."/>
            <person name="Atanasova L."/>
            <person name="Karlsson M."/>
            <person name="Huettel B."/>
            <person name="Barry K.W."/>
            <person name="Haridas S."/>
            <person name="Chen C."/>
            <person name="Bauer D."/>
            <person name="Andreopoulos W."/>
            <person name="Pangilinan J."/>
            <person name="LaButti K."/>
            <person name="Riley R."/>
            <person name="Lipzen A."/>
            <person name="Clum A."/>
            <person name="Drula E."/>
            <person name="Henrissat B."/>
            <person name="Kohler A."/>
            <person name="Grigoriev I.V."/>
            <person name="Martin F.M."/>
            <person name="Hacquard S."/>
        </authorList>
    </citation>
    <scope>NUCLEOTIDE SEQUENCE [LARGE SCALE GENOMIC DNA]</scope>
    <source>
        <strain evidence="1 2">MPI-SDFR-AT-0079</strain>
    </source>
</reference>
<sequence>MAHLMEIAIIGMSCRLPGDVQTPGDFYRMLCRKRAAWSKVPADRFNAEAYHNSDPNKKGCFNSEGGYFIQDDIYKFDPGFFDITKKEAESMDPAQRLLLECAYEALENAGAPKESVAGKKVGVFIGANYGEHRTANLRDLDSTPGFDATGNQGAFLAGRLAYYLDLRGPTFTVDTACSSSMHALHLAVQSIRLGESEQAIVGASHLITDPDIWVSMGNLHLFSDDGRTHAFDHRAKSGYARGEGAGCLLLKPLHQARADNDHIFSVISHTGISHNGRTVGIAAPCPDAQQKLVTRVLDEAGIHPWTVGFFEAHGTGTKKGDPIEARGIYNAVGRYFSPKFPLHIGSAKPNVGHLECASGIVSIIKGSLMLYYGFILPNADFERVNHAIPLEAWNMRVATQQKPWPSYASRLCINNFGFSGSNSTCVLSQTPRCRGIEIADNGAYSPLRLFVLSANDETALRKSVSRLGIWIEQHAELYQTTMPRNLAYTLCQRRSHLQWRMAVVAGMCSDVTKAINSHEAVPTRAPSVPPRVAFVYTGQGAQWFAMGRELMKTHPVFMDSINRADNALDLCHANFSVSEELRRDEQSTKVNEAHISQPICTAVQLALTDLFAFFGVTPGAVTGHSSGEIGAAYAAGALSFEDAIAVAYWRGQAMIELRTKYSYLEGAMMAVSHDMDEMQMLVEEMNRTYRPQLRIACVNSPTSVTLSGDVAAIDLMAERLQRDNIFHRRLLVEVAYHSRHMMAIAPSYRFRVGLIRPLDGGDRDVQFFSSLRGCQVSPERLTPRYWVDNLTDPVQFSTSLGELCTEYEPDILIEIGPHAALKGPILQVMKALGPPATGISYLPTLVRGQDATRTCLETAGQLFLHGHPLNFFEINHNREEGERPELLATLYTYPWSRQRYCYESRITRQHRRKPFPRYDALGILADWSDSLNPTWRNIIRTEDLPNVREYQICSRMAFPMSLFISMVFQASAQTAVMNDLPTVAFEIRDLVVSEHLYLMDDQEVEVLLSFQASKSGDKRSHGFKILSYGPTEEWSEHCTGTVRAMPDMPVSERPEMGDDANVDASELREYNEEEVYYRLMAKGFTYPEAFRTLTNVKVRGRRVTGVSDLREVFRMDDLNYGAHPGIVESMLQASVFSYRNQDGRPAELPCLLSSIRHITIAADWRPDLGNQTVVKATLDENRAYSTVELWGAIGDVAVGSAAVSMLGVRFKALIPFPPKAPPRELCFKMRWDPLDEGALDMNSALSRLGNDPPSIVVATGFSDGREDAFLSCLLVHLRARLPRTLIVVVPVPCDGIRDWSDHFVIMPEMDKAALYTKNYMPINTVTKILTESRGLMWVTKGAYRVPFSPAGSLALGLIRTARSERGAVASILDLDPRHNNTYVQAGLAVHAFTLSVVSENTGAEIEFAEVGGKLVVPRIVPDPELNLDVHRSLGRAVPFLQAYKPSRRLQLHRGTDASSPGDLYFEDSQFGVLGENEVEIKVHATALSVDDVTTGDVDEPGTTIQRSCAGFVTRIGGQVDTFSVGQKVCALTNSPYATYVRASSNCVALVPGRMNMEVAACIPGHFAPVHYALTRVATIEAGEHLLIQISGPISFAAVEVALAMPADFNVYALVMNEEHRTLAEAILPSNHVFDGRNIHLAEQIREVTEGKGMDYSLAVSGGENASMWECLGALGWVLEIKGPGNHKGTKPELAANAAFWSIDMLSLTEQDPDALHHALTDCISNLDRGALSPRTWTTTLRMSRLPEGIALVRDGYITPLVITTPELDDSVMVMKEKPGDLFQSPGTHIIVGGTGGLGRSVAKYMIQHGARNIVLLSRSGGEDVIDHLREEMTRYGADVIVMKCDVSKIHHVRRDIYQCRQNLPPIRGVVHAAMVLRDGLLENMTQQDYQAVIAPKVYGAYNINLALESAGINLDYFVAFSSAAGIIGSRGQAAYASANTFLDSLMEWRRQRGLPGNSLDLTAVTGVGYLAENADREREILRNFGGESLEEAEVLALLSAAVRGEAPCQVLTGLKLHLGNDGQWPYFANDARFVHLKAEGLAAAEEEGLVVKENVSPGEAFREARSDEEAAFIAARGLAEKLSEVLSVAVEDVDVARNITSYGLDSLTAIELRNWIAKELRVNLQILELLSSGTLNDLAALITQKAKG</sequence>
<keyword evidence="2" id="KW-1185">Reference proteome</keyword>
<comment type="caution">
    <text evidence="1">The sequence shown here is derived from an EMBL/GenBank/DDBJ whole genome shotgun (WGS) entry which is preliminary data.</text>
</comment>
<accession>A0ACB7PQD6</accession>
<proteinExistence type="predicted"/>